<comment type="caution">
    <text evidence="1">The sequence shown here is derived from an EMBL/GenBank/DDBJ whole genome shotgun (WGS) entry which is preliminary data.</text>
</comment>
<gene>
    <name evidence="1" type="ORF">FGO68_gene2403</name>
</gene>
<dbReference type="AlphaFoldDB" id="A0A8J8NTE3"/>
<name>A0A8J8NTE3_HALGN</name>
<evidence type="ECO:0000313" key="1">
    <source>
        <dbReference type="EMBL" id="TNV80130.1"/>
    </source>
</evidence>
<proteinExistence type="predicted"/>
<dbReference type="EMBL" id="RRYP01007948">
    <property type="protein sequence ID" value="TNV80130.1"/>
    <property type="molecule type" value="Genomic_DNA"/>
</dbReference>
<reference evidence="1" key="1">
    <citation type="submission" date="2019-06" db="EMBL/GenBank/DDBJ databases">
        <authorList>
            <person name="Zheng W."/>
        </authorList>
    </citation>
    <scope>NUCLEOTIDE SEQUENCE</scope>
    <source>
        <strain evidence="1">QDHG01</strain>
    </source>
</reference>
<accession>A0A8J8NTE3</accession>
<evidence type="ECO:0000313" key="2">
    <source>
        <dbReference type="Proteomes" id="UP000785679"/>
    </source>
</evidence>
<organism evidence="1 2">
    <name type="scientific">Halteria grandinella</name>
    <dbReference type="NCBI Taxonomy" id="5974"/>
    <lineage>
        <taxon>Eukaryota</taxon>
        <taxon>Sar</taxon>
        <taxon>Alveolata</taxon>
        <taxon>Ciliophora</taxon>
        <taxon>Intramacronucleata</taxon>
        <taxon>Spirotrichea</taxon>
        <taxon>Stichotrichia</taxon>
        <taxon>Sporadotrichida</taxon>
        <taxon>Halteriidae</taxon>
        <taxon>Halteria</taxon>
    </lineage>
</organism>
<protein>
    <submittedName>
        <fullName evidence="1">Uncharacterized protein</fullName>
    </submittedName>
</protein>
<keyword evidence="2" id="KW-1185">Reference proteome</keyword>
<dbReference type="Proteomes" id="UP000785679">
    <property type="component" value="Unassembled WGS sequence"/>
</dbReference>
<sequence length="117" mass="13862">MLEYMFERQLHYFKINHSLSYFTLGIISQELSICLNPPTKLSNFAKFQSIPFSINGYMIQCRYSPEQTIAQFNDSIKLFVLIDTLRDHCKLECFRLEFPSFSKRILLVACLIDFEKM</sequence>